<protein>
    <recommendedName>
        <fullName evidence="2">Inositolphosphotransferase Aur1/Ipt1 domain-containing protein</fullName>
    </recommendedName>
</protein>
<evidence type="ECO:0000313" key="3">
    <source>
        <dbReference type="EMBL" id="GGC16553.1"/>
    </source>
</evidence>
<reference evidence="3" key="2">
    <citation type="submission" date="2020-09" db="EMBL/GenBank/DDBJ databases">
        <authorList>
            <person name="Sun Q."/>
            <person name="Sedlacek I."/>
        </authorList>
    </citation>
    <scope>NUCLEOTIDE SEQUENCE</scope>
    <source>
        <strain evidence="3">CCM 7086</strain>
    </source>
</reference>
<feature type="transmembrane region" description="Helical" evidence="1">
    <location>
        <begin position="178"/>
        <end position="196"/>
    </location>
</feature>
<dbReference type="AlphaFoldDB" id="A0A8J2XVL7"/>
<dbReference type="Gene3D" id="1.20.144.10">
    <property type="entry name" value="Phosphatidic acid phosphatase type 2/haloperoxidase"/>
    <property type="match status" value="1"/>
</dbReference>
<name>A0A8J2XVL7_9BURK</name>
<dbReference type="GO" id="GO:0016020">
    <property type="term" value="C:membrane"/>
    <property type="evidence" value="ECO:0007669"/>
    <property type="project" value="UniProtKB-SubCell"/>
</dbReference>
<evidence type="ECO:0000256" key="1">
    <source>
        <dbReference type="SAM" id="Phobius"/>
    </source>
</evidence>
<evidence type="ECO:0000313" key="4">
    <source>
        <dbReference type="Proteomes" id="UP000620266"/>
    </source>
</evidence>
<feature type="transmembrane region" description="Helical" evidence="1">
    <location>
        <begin position="155"/>
        <end position="172"/>
    </location>
</feature>
<keyword evidence="1" id="KW-0472">Membrane</keyword>
<feature type="domain" description="Inositolphosphotransferase Aur1/Ipt1" evidence="2">
    <location>
        <begin position="54"/>
        <end position="194"/>
    </location>
</feature>
<comment type="caution">
    <text evidence="3">The sequence shown here is derived from an EMBL/GenBank/DDBJ whole genome shotgun (WGS) entry which is preliminary data.</text>
</comment>
<reference evidence="3" key="1">
    <citation type="journal article" date="2014" name="Int. J. Syst. Evol. Microbiol.">
        <title>Complete genome sequence of Corynebacterium casei LMG S-19264T (=DSM 44701T), isolated from a smear-ripened cheese.</title>
        <authorList>
            <consortium name="US DOE Joint Genome Institute (JGI-PGF)"/>
            <person name="Walter F."/>
            <person name="Albersmeier A."/>
            <person name="Kalinowski J."/>
            <person name="Ruckert C."/>
        </authorList>
    </citation>
    <scope>NUCLEOTIDE SEQUENCE</scope>
    <source>
        <strain evidence="3">CCM 7086</strain>
    </source>
</reference>
<proteinExistence type="predicted"/>
<keyword evidence="4" id="KW-1185">Reference proteome</keyword>
<accession>A0A8J2XVL7</accession>
<evidence type="ECO:0000259" key="2">
    <source>
        <dbReference type="Pfam" id="PF14378"/>
    </source>
</evidence>
<feature type="transmembrane region" description="Helical" evidence="1">
    <location>
        <begin position="78"/>
        <end position="98"/>
    </location>
</feature>
<keyword evidence="1" id="KW-0812">Transmembrane</keyword>
<dbReference type="RefSeq" id="WP_188397008.1">
    <property type="nucleotide sequence ID" value="NZ_BMCG01000005.1"/>
</dbReference>
<organism evidence="3 4">
    <name type="scientific">Oxalicibacterium flavum</name>
    <dbReference type="NCBI Taxonomy" id="179467"/>
    <lineage>
        <taxon>Bacteria</taxon>
        <taxon>Pseudomonadati</taxon>
        <taxon>Pseudomonadota</taxon>
        <taxon>Betaproteobacteria</taxon>
        <taxon>Burkholderiales</taxon>
        <taxon>Oxalobacteraceae</taxon>
        <taxon>Oxalicibacterium</taxon>
    </lineage>
</organism>
<feature type="transmembrane region" description="Helical" evidence="1">
    <location>
        <begin position="54"/>
        <end position="71"/>
    </location>
</feature>
<dbReference type="EMBL" id="BMCG01000005">
    <property type="protein sequence ID" value="GGC16553.1"/>
    <property type="molecule type" value="Genomic_DNA"/>
</dbReference>
<dbReference type="InterPro" id="IPR036938">
    <property type="entry name" value="PAP2/HPO_sf"/>
</dbReference>
<dbReference type="InterPro" id="IPR026841">
    <property type="entry name" value="Aur1/Ipt1"/>
</dbReference>
<dbReference type="Proteomes" id="UP000620266">
    <property type="component" value="Unassembled WGS sequence"/>
</dbReference>
<feature type="transmembrane region" description="Helical" evidence="1">
    <location>
        <begin position="5"/>
        <end position="25"/>
    </location>
</feature>
<dbReference type="SUPFAM" id="SSF48317">
    <property type="entry name" value="Acid phosphatase/Vanadium-dependent haloperoxidase"/>
    <property type="match status" value="1"/>
</dbReference>
<sequence length="213" mass="23620">MTYVVFKAIGTTFGISFFFVAYFWVMEHPAPFAELRVVPMLAIDHWIPVQEWSLIPYASLWFYVCISSALIDNRREMLEYLVGVCILCVAGIGIFWLYPTTVPDFGVDWHLYPALEFLKNADGGANALPSLHAAFAVFTAAFLHTQLRVCNAPAILKISNILWAALIVYSTMATRQHVFLDALAGTALGLLAFAPLRCISNACRRAVPAGMLP</sequence>
<keyword evidence="1" id="KW-1133">Transmembrane helix</keyword>
<feature type="transmembrane region" description="Helical" evidence="1">
    <location>
        <begin position="125"/>
        <end position="143"/>
    </location>
</feature>
<gene>
    <name evidence="3" type="ORF">GCM10007205_26940</name>
</gene>
<dbReference type="Pfam" id="PF14378">
    <property type="entry name" value="PAP2_3"/>
    <property type="match status" value="1"/>
</dbReference>